<dbReference type="EMBL" id="VBTY01000169">
    <property type="protein sequence ID" value="MDG3496284.1"/>
    <property type="molecule type" value="Genomic_DNA"/>
</dbReference>
<dbReference type="RefSeq" id="WP_009628453.1">
    <property type="nucleotide sequence ID" value="NZ_VBTY01000169.1"/>
</dbReference>
<accession>A0A9X4MHH8</accession>
<protein>
    <submittedName>
        <fullName evidence="1">Uncharacterized protein</fullName>
    </submittedName>
</protein>
<evidence type="ECO:0000313" key="1">
    <source>
        <dbReference type="EMBL" id="MDG3496284.1"/>
    </source>
</evidence>
<name>A0A9X4MHH8_9CYAN</name>
<reference evidence="1" key="1">
    <citation type="submission" date="2019-05" db="EMBL/GenBank/DDBJ databases">
        <title>Whole genome sequencing of Pseudanabaena catenata USMAC16.</title>
        <authorList>
            <person name="Khan Z."/>
            <person name="Omar W.M."/>
            <person name="Convey P."/>
            <person name="Merican F."/>
            <person name="Najimudin N."/>
        </authorList>
    </citation>
    <scope>NUCLEOTIDE SEQUENCE</scope>
    <source>
        <strain evidence="1">USMAC16</strain>
    </source>
</reference>
<gene>
    <name evidence="1" type="ORF">FEV09_17205</name>
</gene>
<evidence type="ECO:0000313" key="2">
    <source>
        <dbReference type="Proteomes" id="UP001152872"/>
    </source>
</evidence>
<proteinExistence type="predicted"/>
<keyword evidence="2" id="KW-1185">Reference proteome</keyword>
<sequence length="198" mass="22733">MEPMLQEDYLKNVYPVLMKVFNDSIFQPSGQIVYPFSSSLEASLFLCAQCKNPFDTQVFWNTLRNAALNLGDTFIYEVDTLEQYCHIISLEQQGDCTLTHSSWQVKLSPSGAWGLHENMEGFSFLGGSQSFINSIRQACPEIDDQFFEFLTAWKSLDYATDDNWLPEILLRIFGDERAKELLEEARKMDVYVSSTSDK</sequence>
<organism evidence="1 2">
    <name type="scientific">Pseudanabaena catenata USMAC16</name>
    <dbReference type="NCBI Taxonomy" id="1855837"/>
    <lineage>
        <taxon>Bacteria</taxon>
        <taxon>Bacillati</taxon>
        <taxon>Cyanobacteriota</taxon>
        <taxon>Cyanophyceae</taxon>
        <taxon>Pseudanabaenales</taxon>
        <taxon>Pseudanabaenaceae</taxon>
        <taxon>Pseudanabaena</taxon>
    </lineage>
</organism>
<dbReference type="AlphaFoldDB" id="A0A9X4MHH8"/>
<comment type="caution">
    <text evidence="1">The sequence shown here is derived from an EMBL/GenBank/DDBJ whole genome shotgun (WGS) entry which is preliminary data.</text>
</comment>
<dbReference type="Proteomes" id="UP001152872">
    <property type="component" value="Unassembled WGS sequence"/>
</dbReference>